<sequence length="235" mass="25723">MTTAPAFDAFDRPPHLLLVDDDDRIRELLKKYLSQAGARVSAAADAAGARKLLDGMDFDLLILDVMMPVEDGFSLAESVRKTSKVPIVFMTARGLAEDRIRGLSIGADDYVPKPFEPAELALRINAILRRTVTARGEAPEIVTFGPFTFNGARGELAREGATVRLTEAEVALLRILALRPGEVISREELAKRTGAGLERSVDVQVTRLRRKVEVDPRAPVFLQTVRGVGYRLAAD</sequence>
<dbReference type="InterPro" id="IPR011006">
    <property type="entry name" value="CheY-like_superfamily"/>
</dbReference>
<feature type="domain" description="OmpR/PhoB-type" evidence="9">
    <location>
        <begin position="139"/>
        <end position="234"/>
    </location>
</feature>
<keyword evidence="1 6" id="KW-0597">Phosphoprotein</keyword>
<keyword evidence="4 7" id="KW-0238">DNA-binding</keyword>
<dbReference type="STRING" id="1759059.ATE48_15080"/>
<dbReference type="SMART" id="SM00448">
    <property type="entry name" value="REC"/>
    <property type="match status" value="1"/>
</dbReference>
<dbReference type="SUPFAM" id="SSF52172">
    <property type="entry name" value="CheY-like"/>
    <property type="match status" value="1"/>
</dbReference>
<dbReference type="KEGG" id="cbot:ATE48_15080"/>
<dbReference type="Pfam" id="PF00072">
    <property type="entry name" value="Response_reg"/>
    <property type="match status" value="1"/>
</dbReference>
<keyword evidence="3" id="KW-0805">Transcription regulation</keyword>
<dbReference type="AlphaFoldDB" id="A0A1B1AKS9"/>
<dbReference type="InterPro" id="IPR016032">
    <property type="entry name" value="Sig_transdc_resp-reg_C-effctor"/>
</dbReference>
<dbReference type="SUPFAM" id="SSF46894">
    <property type="entry name" value="C-terminal effector domain of the bipartite response regulators"/>
    <property type="match status" value="1"/>
</dbReference>
<evidence type="ECO:0000259" key="9">
    <source>
        <dbReference type="PROSITE" id="PS51755"/>
    </source>
</evidence>
<evidence type="ECO:0000256" key="1">
    <source>
        <dbReference type="ARBA" id="ARBA00022553"/>
    </source>
</evidence>
<dbReference type="Pfam" id="PF00486">
    <property type="entry name" value="Trans_reg_C"/>
    <property type="match status" value="1"/>
</dbReference>
<feature type="modified residue" description="4-aspartylphosphate" evidence="6">
    <location>
        <position position="64"/>
    </location>
</feature>
<dbReference type="InterPro" id="IPR036388">
    <property type="entry name" value="WH-like_DNA-bd_sf"/>
</dbReference>
<dbReference type="GO" id="GO:0032993">
    <property type="term" value="C:protein-DNA complex"/>
    <property type="evidence" value="ECO:0007669"/>
    <property type="project" value="TreeGrafter"/>
</dbReference>
<dbReference type="Gene3D" id="6.10.250.690">
    <property type="match status" value="1"/>
</dbReference>
<evidence type="ECO:0000256" key="2">
    <source>
        <dbReference type="ARBA" id="ARBA00023012"/>
    </source>
</evidence>
<dbReference type="Gene3D" id="1.10.10.10">
    <property type="entry name" value="Winged helix-like DNA-binding domain superfamily/Winged helix DNA-binding domain"/>
    <property type="match status" value="1"/>
</dbReference>
<dbReference type="GO" id="GO:0005829">
    <property type="term" value="C:cytosol"/>
    <property type="evidence" value="ECO:0007669"/>
    <property type="project" value="TreeGrafter"/>
</dbReference>
<proteinExistence type="predicted"/>
<accession>A0A1B1AKS9</accession>
<dbReference type="OrthoDB" id="9784252at2"/>
<dbReference type="PANTHER" id="PTHR48111:SF4">
    <property type="entry name" value="DNA-BINDING DUAL TRANSCRIPTIONAL REGULATOR OMPR"/>
    <property type="match status" value="1"/>
</dbReference>
<name>A0A1B1AKS9_9PROT</name>
<evidence type="ECO:0000259" key="8">
    <source>
        <dbReference type="PROSITE" id="PS50110"/>
    </source>
</evidence>
<dbReference type="PROSITE" id="PS51755">
    <property type="entry name" value="OMPR_PHOB"/>
    <property type="match status" value="1"/>
</dbReference>
<dbReference type="CDD" id="cd00383">
    <property type="entry name" value="trans_reg_C"/>
    <property type="match status" value="1"/>
</dbReference>
<dbReference type="GO" id="GO:0000156">
    <property type="term" value="F:phosphorelay response regulator activity"/>
    <property type="evidence" value="ECO:0007669"/>
    <property type="project" value="TreeGrafter"/>
</dbReference>
<keyword evidence="11" id="KW-1185">Reference proteome</keyword>
<dbReference type="GO" id="GO:0006355">
    <property type="term" value="P:regulation of DNA-templated transcription"/>
    <property type="evidence" value="ECO:0007669"/>
    <property type="project" value="InterPro"/>
</dbReference>
<evidence type="ECO:0000313" key="10">
    <source>
        <dbReference type="EMBL" id="ANP47145.1"/>
    </source>
</evidence>
<evidence type="ECO:0000256" key="5">
    <source>
        <dbReference type="ARBA" id="ARBA00023163"/>
    </source>
</evidence>
<feature type="domain" description="Response regulatory" evidence="8">
    <location>
        <begin position="15"/>
        <end position="128"/>
    </location>
</feature>
<dbReference type="InParanoid" id="A0A1B1AKS9"/>
<dbReference type="RefSeq" id="WP_066772896.1">
    <property type="nucleotide sequence ID" value="NZ_CP013244.1"/>
</dbReference>
<evidence type="ECO:0000256" key="4">
    <source>
        <dbReference type="ARBA" id="ARBA00023125"/>
    </source>
</evidence>
<dbReference type="PANTHER" id="PTHR48111">
    <property type="entry name" value="REGULATOR OF RPOS"/>
    <property type="match status" value="1"/>
</dbReference>
<evidence type="ECO:0000256" key="6">
    <source>
        <dbReference type="PROSITE-ProRule" id="PRU00169"/>
    </source>
</evidence>
<dbReference type="SMART" id="SM00862">
    <property type="entry name" value="Trans_reg_C"/>
    <property type="match status" value="1"/>
</dbReference>
<keyword evidence="5" id="KW-0804">Transcription</keyword>
<dbReference type="Proteomes" id="UP000092498">
    <property type="component" value="Chromosome"/>
</dbReference>
<evidence type="ECO:0000256" key="3">
    <source>
        <dbReference type="ARBA" id="ARBA00023015"/>
    </source>
</evidence>
<feature type="DNA-binding region" description="OmpR/PhoB-type" evidence="7">
    <location>
        <begin position="139"/>
        <end position="234"/>
    </location>
</feature>
<dbReference type="Gene3D" id="3.40.50.2300">
    <property type="match status" value="1"/>
</dbReference>
<evidence type="ECO:0000313" key="11">
    <source>
        <dbReference type="Proteomes" id="UP000092498"/>
    </source>
</evidence>
<reference evidence="10 11" key="1">
    <citation type="submission" date="2015-11" db="EMBL/GenBank/DDBJ databases">
        <title>Whole-Genome Sequence of Candidatus Oderbacter manganicum from the National Park Lower Oder Valley, Germany.</title>
        <authorList>
            <person name="Braun B."/>
            <person name="Liere K."/>
            <person name="Szewzyk U."/>
        </authorList>
    </citation>
    <scope>NUCLEOTIDE SEQUENCE [LARGE SCALE GENOMIC DNA]</scope>
    <source>
        <strain evidence="10 11">OTSz_A_272</strain>
    </source>
</reference>
<gene>
    <name evidence="10" type="ORF">ATE48_15080</name>
</gene>
<dbReference type="EMBL" id="CP013244">
    <property type="protein sequence ID" value="ANP47145.1"/>
    <property type="molecule type" value="Genomic_DNA"/>
</dbReference>
<protein>
    <submittedName>
        <fullName evidence="10">Two-component system response regulator</fullName>
    </submittedName>
</protein>
<dbReference type="GO" id="GO:0000976">
    <property type="term" value="F:transcription cis-regulatory region binding"/>
    <property type="evidence" value="ECO:0007669"/>
    <property type="project" value="TreeGrafter"/>
</dbReference>
<keyword evidence="2" id="KW-0902">Two-component regulatory system</keyword>
<dbReference type="InterPro" id="IPR001867">
    <property type="entry name" value="OmpR/PhoB-type_DNA-bd"/>
</dbReference>
<dbReference type="InterPro" id="IPR039420">
    <property type="entry name" value="WalR-like"/>
</dbReference>
<dbReference type="PROSITE" id="PS50110">
    <property type="entry name" value="RESPONSE_REGULATORY"/>
    <property type="match status" value="1"/>
</dbReference>
<dbReference type="InterPro" id="IPR001789">
    <property type="entry name" value="Sig_transdc_resp-reg_receiver"/>
</dbReference>
<evidence type="ECO:0000256" key="7">
    <source>
        <dbReference type="PROSITE-ProRule" id="PRU01091"/>
    </source>
</evidence>
<organism evidence="10 11">
    <name type="scientific">Candidatus Viadribacter manganicus</name>
    <dbReference type="NCBI Taxonomy" id="1759059"/>
    <lineage>
        <taxon>Bacteria</taxon>
        <taxon>Pseudomonadati</taxon>
        <taxon>Pseudomonadota</taxon>
        <taxon>Alphaproteobacteria</taxon>
        <taxon>Hyphomonadales</taxon>
        <taxon>Hyphomonadaceae</taxon>
        <taxon>Candidatus Viadribacter</taxon>
    </lineage>
</organism>